<name>A0A921R7C0_SORBI</name>
<dbReference type="Proteomes" id="UP000807115">
    <property type="component" value="Chromosome 4"/>
</dbReference>
<dbReference type="EMBL" id="CM027683">
    <property type="protein sequence ID" value="KAG0535073.1"/>
    <property type="molecule type" value="Genomic_DNA"/>
</dbReference>
<comment type="caution">
    <text evidence="2">The sequence shown here is derived from an EMBL/GenBank/DDBJ whole genome shotgun (WGS) entry which is preliminary data.</text>
</comment>
<evidence type="ECO:0000313" key="2">
    <source>
        <dbReference type="EMBL" id="KAG0535073.1"/>
    </source>
</evidence>
<evidence type="ECO:0000313" key="3">
    <source>
        <dbReference type="Proteomes" id="UP000807115"/>
    </source>
</evidence>
<organism evidence="2 3">
    <name type="scientific">Sorghum bicolor</name>
    <name type="common">Sorghum</name>
    <name type="synonym">Sorghum vulgare</name>
    <dbReference type="NCBI Taxonomy" id="4558"/>
    <lineage>
        <taxon>Eukaryota</taxon>
        <taxon>Viridiplantae</taxon>
        <taxon>Streptophyta</taxon>
        <taxon>Embryophyta</taxon>
        <taxon>Tracheophyta</taxon>
        <taxon>Spermatophyta</taxon>
        <taxon>Magnoliopsida</taxon>
        <taxon>Liliopsida</taxon>
        <taxon>Poales</taxon>
        <taxon>Poaceae</taxon>
        <taxon>PACMAD clade</taxon>
        <taxon>Panicoideae</taxon>
        <taxon>Andropogonodae</taxon>
        <taxon>Andropogoneae</taxon>
        <taxon>Sorghinae</taxon>
        <taxon>Sorghum</taxon>
    </lineage>
</organism>
<reference evidence="2" key="2">
    <citation type="submission" date="2020-10" db="EMBL/GenBank/DDBJ databases">
        <authorList>
            <person name="Cooper E.A."/>
            <person name="Brenton Z.W."/>
            <person name="Flinn B.S."/>
            <person name="Jenkins J."/>
            <person name="Shu S."/>
            <person name="Flowers D."/>
            <person name="Luo F."/>
            <person name="Wang Y."/>
            <person name="Xia P."/>
            <person name="Barry K."/>
            <person name="Daum C."/>
            <person name="Lipzen A."/>
            <person name="Yoshinaga Y."/>
            <person name="Schmutz J."/>
            <person name="Saski C."/>
            <person name="Vermerris W."/>
            <person name="Kresovich S."/>
        </authorList>
    </citation>
    <scope>NUCLEOTIDE SEQUENCE</scope>
</reference>
<accession>A0A921R7C0</accession>
<feature type="region of interest" description="Disordered" evidence="1">
    <location>
        <begin position="1"/>
        <end position="27"/>
    </location>
</feature>
<gene>
    <name evidence="2" type="ORF">BDA96_04G335100</name>
</gene>
<reference evidence="2" key="1">
    <citation type="journal article" date="2019" name="BMC Genomics">
        <title>A new reference genome for Sorghum bicolor reveals high levels of sequence similarity between sweet and grain genotypes: implications for the genetics of sugar metabolism.</title>
        <authorList>
            <person name="Cooper E.A."/>
            <person name="Brenton Z.W."/>
            <person name="Flinn B.S."/>
            <person name="Jenkins J."/>
            <person name="Shu S."/>
            <person name="Flowers D."/>
            <person name="Luo F."/>
            <person name="Wang Y."/>
            <person name="Xia P."/>
            <person name="Barry K."/>
            <person name="Daum C."/>
            <person name="Lipzen A."/>
            <person name="Yoshinaga Y."/>
            <person name="Schmutz J."/>
            <person name="Saski C."/>
            <person name="Vermerris W."/>
            <person name="Kresovich S."/>
        </authorList>
    </citation>
    <scope>NUCLEOTIDE SEQUENCE</scope>
</reference>
<feature type="compositionally biased region" description="Low complexity" evidence="1">
    <location>
        <begin position="1"/>
        <end position="11"/>
    </location>
</feature>
<dbReference type="AlphaFoldDB" id="A0A921R7C0"/>
<proteinExistence type="predicted"/>
<evidence type="ECO:0000256" key="1">
    <source>
        <dbReference type="SAM" id="MobiDB-lite"/>
    </source>
</evidence>
<sequence>MAPPMGGAPEAAPAPAPGSPFSLLPRRVPRSSEAAAATAAHWTVSGEASSRTSLSLSIYRCGACGGDMAALCVGHRRERPRLVGGPRHGVVAAGRRRWLHLPLLQRRLVQVLRVDPLFLVLSARRVSNGFWRHISASVLHDMLSSRIIDVRPCKNVKFPICFDHGNQETCRVSFRNSKWQLINFLGSLKREGYLKIKKLAAQH</sequence>
<protein>
    <submittedName>
        <fullName evidence="2">Uncharacterized protein</fullName>
    </submittedName>
</protein>